<comment type="caution">
    <text evidence="2">The sequence shown here is derived from an EMBL/GenBank/DDBJ whole genome shotgun (WGS) entry which is preliminary data.</text>
</comment>
<gene>
    <name evidence="2" type="ORF">LCGC14_0868600</name>
</gene>
<proteinExistence type="predicted"/>
<feature type="region of interest" description="Disordered" evidence="1">
    <location>
        <begin position="119"/>
        <end position="143"/>
    </location>
</feature>
<sequence length="208" mass="22256">MTVIEIEAKKVNLTETLNTALEAAKVLTPATPEFDEAYERYFAAKAALLKIPDEVKVAQKAENADAIAQCAETLSNAISELCIGMKVANLIGEPVTAVRQYTDAEGKAHVVFNPVTKVSSKGSGTKGESKGRTTVKDAEGNSHSLTKFVQAHATEAELATKEFKYPHTRIDTLPKFDEFLKAHNLTGFTYDVPSTTAVTEAPAAPASA</sequence>
<name>A0A0F9PQZ6_9ZZZZ</name>
<protein>
    <submittedName>
        <fullName evidence="2">Uncharacterized protein</fullName>
    </submittedName>
</protein>
<evidence type="ECO:0000256" key="1">
    <source>
        <dbReference type="SAM" id="MobiDB-lite"/>
    </source>
</evidence>
<dbReference type="AlphaFoldDB" id="A0A0F9PQZ6"/>
<dbReference type="EMBL" id="LAZR01002672">
    <property type="protein sequence ID" value="KKN27052.1"/>
    <property type="molecule type" value="Genomic_DNA"/>
</dbReference>
<evidence type="ECO:0000313" key="2">
    <source>
        <dbReference type="EMBL" id="KKN27052.1"/>
    </source>
</evidence>
<organism evidence="2">
    <name type="scientific">marine sediment metagenome</name>
    <dbReference type="NCBI Taxonomy" id="412755"/>
    <lineage>
        <taxon>unclassified sequences</taxon>
        <taxon>metagenomes</taxon>
        <taxon>ecological metagenomes</taxon>
    </lineage>
</organism>
<reference evidence="2" key="1">
    <citation type="journal article" date="2015" name="Nature">
        <title>Complex archaea that bridge the gap between prokaryotes and eukaryotes.</title>
        <authorList>
            <person name="Spang A."/>
            <person name="Saw J.H."/>
            <person name="Jorgensen S.L."/>
            <person name="Zaremba-Niedzwiedzka K."/>
            <person name="Martijn J."/>
            <person name="Lind A.E."/>
            <person name="van Eijk R."/>
            <person name="Schleper C."/>
            <person name="Guy L."/>
            <person name="Ettema T.J."/>
        </authorList>
    </citation>
    <scope>NUCLEOTIDE SEQUENCE</scope>
</reference>
<feature type="compositionally biased region" description="Basic and acidic residues" evidence="1">
    <location>
        <begin position="127"/>
        <end position="140"/>
    </location>
</feature>
<accession>A0A0F9PQZ6</accession>